<evidence type="ECO:0000256" key="1">
    <source>
        <dbReference type="SAM" id="Phobius"/>
    </source>
</evidence>
<dbReference type="EMBL" id="PIQO01000011">
    <property type="protein sequence ID" value="PKR84332.1"/>
    <property type="molecule type" value="Genomic_DNA"/>
</dbReference>
<sequence>MEKTEMNRSEAREKLDTKTFLVGAIIGGVVGAATALLLTPKSGKEIRSDLTSQVDTLKNKSNQLKAIATEKGNELIAATKEKSTQLRDLTIDKGSSLAETVKEKSKIIVDKGLKQ</sequence>
<name>A0A2N3LI83_9BACI</name>
<dbReference type="PANTHER" id="PTHR35792">
    <property type="entry name" value="GENERAL STRESS PROTEIN"/>
    <property type="match status" value="1"/>
</dbReference>
<keyword evidence="1" id="KW-0812">Transmembrane</keyword>
<dbReference type="InterPro" id="IPR024623">
    <property type="entry name" value="YtxH"/>
</dbReference>
<evidence type="ECO:0000313" key="3">
    <source>
        <dbReference type="Proteomes" id="UP000233440"/>
    </source>
</evidence>
<dbReference type="PANTHER" id="PTHR35792:SF1">
    <property type="entry name" value="SLL0268 PROTEIN"/>
    <property type="match status" value="1"/>
</dbReference>
<dbReference type="Pfam" id="PF12732">
    <property type="entry name" value="YtxH"/>
    <property type="match status" value="1"/>
</dbReference>
<protein>
    <submittedName>
        <fullName evidence="2">YtxH domain-containing protein</fullName>
    </submittedName>
</protein>
<feature type="transmembrane region" description="Helical" evidence="1">
    <location>
        <begin position="20"/>
        <end position="38"/>
    </location>
</feature>
<dbReference type="Proteomes" id="UP000233440">
    <property type="component" value="Unassembled WGS sequence"/>
</dbReference>
<keyword evidence="1" id="KW-1133">Transmembrane helix</keyword>
<gene>
    <name evidence="2" type="ORF">CWO92_14635</name>
</gene>
<reference evidence="2 3" key="1">
    <citation type="submission" date="2017-11" db="EMBL/GenBank/DDBJ databases">
        <title>Bacillus camelliae sp. nov., isolated from pu'er tea.</title>
        <authorList>
            <person name="Niu L."/>
        </authorList>
    </citation>
    <scope>NUCLEOTIDE SEQUENCE [LARGE SCALE GENOMIC DNA]</scope>
    <source>
        <strain evidence="2 3">7578-1</strain>
    </source>
</reference>
<dbReference type="AlphaFoldDB" id="A0A2N3LI83"/>
<evidence type="ECO:0000313" key="2">
    <source>
        <dbReference type="EMBL" id="PKR84332.1"/>
    </source>
</evidence>
<dbReference type="InterPro" id="IPR052928">
    <property type="entry name" value="Desiccation-related_membrane"/>
</dbReference>
<accession>A0A2N3LI83</accession>
<comment type="caution">
    <text evidence="2">The sequence shown here is derived from an EMBL/GenBank/DDBJ whole genome shotgun (WGS) entry which is preliminary data.</text>
</comment>
<dbReference type="OrthoDB" id="9810874at2"/>
<proteinExistence type="predicted"/>
<organism evidence="2 3">
    <name type="scientific">Heyndrickxia camelliae</name>
    <dbReference type="NCBI Taxonomy" id="1707093"/>
    <lineage>
        <taxon>Bacteria</taxon>
        <taxon>Bacillati</taxon>
        <taxon>Bacillota</taxon>
        <taxon>Bacilli</taxon>
        <taxon>Bacillales</taxon>
        <taxon>Bacillaceae</taxon>
        <taxon>Heyndrickxia</taxon>
    </lineage>
</organism>
<keyword evidence="1" id="KW-0472">Membrane</keyword>
<dbReference type="RefSeq" id="WP_101354959.1">
    <property type="nucleotide sequence ID" value="NZ_PIQO01000011.1"/>
</dbReference>
<keyword evidence="3" id="KW-1185">Reference proteome</keyword>